<sequence length="75" mass="7732">MGARTAGHGAAVAVGRDTEGGGPGWLRRRWRRRGSRPWGRQRAGSWAGSWGSARRRCGTGPGAAARSAKGCAATG</sequence>
<dbReference type="Proteomes" id="UP000037084">
    <property type="component" value="Unassembled WGS sequence"/>
</dbReference>
<protein>
    <submittedName>
        <fullName evidence="2">Uncharacterized protein</fullName>
    </submittedName>
</protein>
<evidence type="ECO:0000313" key="3">
    <source>
        <dbReference type="Proteomes" id="UP000037084"/>
    </source>
</evidence>
<evidence type="ECO:0000313" key="2">
    <source>
        <dbReference type="EMBL" id="KOG52137.1"/>
    </source>
</evidence>
<dbReference type="AlphaFoldDB" id="A0A0L8MP10"/>
<evidence type="ECO:0000256" key="1">
    <source>
        <dbReference type="SAM" id="MobiDB-lite"/>
    </source>
</evidence>
<gene>
    <name evidence="2" type="ORF">ADK75_16390</name>
</gene>
<feature type="region of interest" description="Disordered" evidence="1">
    <location>
        <begin position="1"/>
        <end position="75"/>
    </location>
</feature>
<proteinExistence type="predicted"/>
<feature type="compositionally biased region" description="Basic residues" evidence="1">
    <location>
        <begin position="26"/>
        <end position="35"/>
    </location>
</feature>
<feature type="compositionally biased region" description="Low complexity" evidence="1">
    <location>
        <begin position="62"/>
        <end position="75"/>
    </location>
</feature>
<accession>A0A0L8MP10</accession>
<dbReference type="EMBL" id="LGUV01000188">
    <property type="protein sequence ID" value="KOG52137.1"/>
    <property type="molecule type" value="Genomic_DNA"/>
</dbReference>
<reference evidence="3" key="1">
    <citation type="submission" date="2015-07" db="EMBL/GenBank/DDBJ databases">
        <authorList>
            <consortium name="Consortium for Microbial Forensics and Genomics (microFORGE)"/>
            <person name="Knight B.M."/>
            <person name="Roberts D.P."/>
            <person name="Lin D."/>
            <person name="Hari K."/>
            <person name="Fletcher J."/>
            <person name="Melcher U."/>
            <person name="Blagden T."/>
            <person name="Winegar R.A."/>
        </authorList>
    </citation>
    <scope>NUCLEOTIDE SEQUENCE [LARGE SCALE GENOMIC DNA]</scope>
    <source>
        <strain evidence="3">NRRL B-1447</strain>
    </source>
</reference>
<organism evidence="2 3">
    <name type="scientific">Streptomyces virginiae</name>
    <name type="common">Streptomyces cinnamonensis</name>
    <dbReference type="NCBI Taxonomy" id="1961"/>
    <lineage>
        <taxon>Bacteria</taxon>
        <taxon>Bacillati</taxon>
        <taxon>Actinomycetota</taxon>
        <taxon>Actinomycetes</taxon>
        <taxon>Kitasatosporales</taxon>
        <taxon>Streptomycetaceae</taxon>
        <taxon>Streptomyces</taxon>
    </lineage>
</organism>
<name>A0A0L8MP10_STRVG</name>
<comment type="caution">
    <text evidence="2">The sequence shown here is derived from an EMBL/GenBank/DDBJ whole genome shotgun (WGS) entry which is preliminary data.</text>
</comment>